<dbReference type="Proteomes" id="UP000002027">
    <property type="component" value="Chromosome 1"/>
</dbReference>
<dbReference type="RefSeq" id="WP_012872694.1">
    <property type="nucleotide sequence ID" value="NC_013523.1"/>
</dbReference>
<protein>
    <submittedName>
        <fullName evidence="2">Uncharacterized protein</fullName>
    </submittedName>
</protein>
<organism evidence="2 3">
    <name type="scientific">Sphaerobacter thermophilus (strain ATCC 49802 / DSM 20745 / KCCM 41009 / NCIMB 13125 / S 6022)</name>
    <dbReference type="NCBI Taxonomy" id="479434"/>
    <lineage>
        <taxon>Bacteria</taxon>
        <taxon>Pseudomonadati</taxon>
        <taxon>Thermomicrobiota</taxon>
        <taxon>Thermomicrobia</taxon>
        <taxon>Sphaerobacterales</taxon>
        <taxon>Sphaerobacterineae</taxon>
        <taxon>Sphaerobacteraceae</taxon>
        <taxon>Sphaerobacter</taxon>
    </lineage>
</organism>
<reference evidence="3" key="1">
    <citation type="submission" date="2009-11" db="EMBL/GenBank/DDBJ databases">
        <title>The complete chromosome 1 of Sphaerobacter thermophilus DSM 20745.</title>
        <authorList>
            <person name="Lucas S."/>
            <person name="Copeland A."/>
            <person name="Lapidus A."/>
            <person name="Glavina del Rio T."/>
            <person name="Dalin E."/>
            <person name="Tice H."/>
            <person name="Bruce D."/>
            <person name="Goodwin L."/>
            <person name="Pitluck S."/>
            <person name="Kyrpides N."/>
            <person name="Mavromatis K."/>
            <person name="Ivanova N."/>
            <person name="Mikhailova N."/>
            <person name="LaButti K.M."/>
            <person name="Clum A."/>
            <person name="Sun H.I."/>
            <person name="Brettin T."/>
            <person name="Detter J.C."/>
            <person name="Han C."/>
            <person name="Larimer F."/>
            <person name="Land M."/>
            <person name="Hauser L."/>
            <person name="Markowitz V."/>
            <person name="Cheng J.F."/>
            <person name="Hugenholtz P."/>
            <person name="Woyke T."/>
            <person name="Wu D."/>
            <person name="Steenblock K."/>
            <person name="Schneider S."/>
            <person name="Pukall R."/>
            <person name="Goeker M."/>
            <person name="Klenk H.P."/>
            <person name="Eisen J.A."/>
        </authorList>
    </citation>
    <scope>NUCLEOTIDE SEQUENCE [LARGE SCALE GENOMIC DNA]</scope>
    <source>
        <strain evidence="3">ATCC 49802 / DSM 20745 / S 6022</strain>
    </source>
</reference>
<accession>D1C6M4</accession>
<feature type="region of interest" description="Disordered" evidence="1">
    <location>
        <begin position="32"/>
        <end position="73"/>
    </location>
</feature>
<gene>
    <name evidence="2" type="ordered locus">Sthe_2227</name>
</gene>
<dbReference type="InParanoid" id="D1C6M4"/>
<dbReference type="HOGENOM" id="CLU_1947466_0_0_0"/>
<name>D1C6M4_SPHTD</name>
<dbReference type="KEGG" id="sti:Sthe_2227"/>
<evidence type="ECO:0000256" key="1">
    <source>
        <dbReference type="SAM" id="MobiDB-lite"/>
    </source>
</evidence>
<dbReference type="EMBL" id="CP001823">
    <property type="protein sequence ID" value="ACZ39649.1"/>
    <property type="molecule type" value="Genomic_DNA"/>
</dbReference>
<dbReference type="eggNOG" id="ENOG5034A4H">
    <property type="taxonomic scope" value="Bacteria"/>
</dbReference>
<evidence type="ECO:0000313" key="3">
    <source>
        <dbReference type="Proteomes" id="UP000002027"/>
    </source>
</evidence>
<keyword evidence="3" id="KW-1185">Reference proteome</keyword>
<dbReference type="OrthoDB" id="164083at2"/>
<dbReference type="AlphaFoldDB" id="D1C6M4"/>
<reference evidence="2 3" key="2">
    <citation type="journal article" date="2010" name="Stand. Genomic Sci.">
        <title>Complete genome sequence of Desulfohalobium retbaense type strain (HR(100)).</title>
        <authorList>
            <person name="Spring S."/>
            <person name="Nolan M."/>
            <person name="Lapidus A."/>
            <person name="Glavina Del Rio T."/>
            <person name="Copeland A."/>
            <person name="Tice H."/>
            <person name="Cheng J.F."/>
            <person name="Lucas S."/>
            <person name="Land M."/>
            <person name="Chen F."/>
            <person name="Bruce D."/>
            <person name="Goodwin L."/>
            <person name="Pitluck S."/>
            <person name="Ivanova N."/>
            <person name="Mavromatis K."/>
            <person name="Mikhailova N."/>
            <person name="Pati A."/>
            <person name="Chen A."/>
            <person name="Palaniappan K."/>
            <person name="Hauser L."/>
            <person name="Chang Y.J."/>
            <person name="Jeffries C.D."/>
            <person name="Munk C."/>
            <person name="Kiss H."/>
            <person name="Chain P."/>
            <person name="Han C."/>
            <person name="Brettin T."/>
            <person name="Detter J.C."/>
            <person name="Schuler E."/>
            <person name="Goker M."/>
            <person name="Rohde M."/>
            <person name="Bristow J."/>
            <person name="Eisen J.A."/>
            <person name="Markowitz V."/>
            <person name="Hugenholtz P."/>
            <person name="Kyrpides N.C."/>
            <person name="Klenk H.P."/>
        </authorList>
    </citation>
    <scope>NUCLEOTIDE SEQUENCE [LARGE SCALE GENOMIC DNA]</scope>
    <source>
        <strain evidence="3">ATCC 49802 / DSM 20745 / S 6022</strain>
    </source>
</reference>
<evidence type="ECO:0000313" key="2">
    <source>
        <dbReference type="EMBL" id="ACZ39649.1"/>
    </source>
</evidence>
<sequence>MGFTVRDIRRAMDVYTRDNVYLGTVLEVIPGPAAPDGEPELSPDVLQSSAVSGELLGPMPTQPLGNRGPANQSARARYAIGQASAKPIGRGAIRVGKFGGLVGRREISLDAVQTVSLERVILRLRSDEL</sequence>
<proteinExistence type="predicted"/>